<evidence type="ECO:0000313" key="9">
    <source>
        <dbReference type="Proteomes" id="UP000298616"/>
    </source>
</evidence>
<evidence type="ECO:0000313" key="8">
    <source>
        <dbReference type="EMBL" id="QCK14094.1"/>
    </source>
</evidence>
<keyword evidence="4 6" id="KW-1133">Transmembrane helix</keyword>
<dbReference type="Proteomes" id="UP000298616">
    <property type="component" value="Chromosome"/>
</dbReference>
<keyword evidence="2" id="KW-1003">Cell membrane</keyword>
<name>A0A4D7JZJ8_9BACT</name>
<dbReference type="OrthoDB" id="5772680at2"/>
<evidence type="ECO:0000256" key="2">
    <source>
        <dbReference type="ARBA" id="ARBA00022475"/>
    </source>
</evidence>
<evidence type="ECO:0000256" key="1">
    <source>
        <dbReference type="ARBA" id="ARBA00004162"/>
    </source>
</evidence>
<dbReference type="KEGG" id="fpf:DCC35_04675"/>
<feature type="domain" description="Phage shock protein PspC N-terminal" evidence="7">
    <location>
        <begin position="118"/>
        <end position="156"/>
    </location>
</feature>
<organism evidence="8 9">
    <name type="scientific">Mangrovivirga cuniculi</name>
    <dbReference type="NCBI Taxonomy" id="2715131"/>
    <lineage>
        <taxon>Bacteria</taxon>
        <taxon>Pseudomonadati</taxon>
        <taxon>Bacteroidota</taxon>
        <taxon>Cytophagia</taxon>
        <taxon>Cytophagales</taxon>
        <taxon>Mangrovivirgaceae</taxon>
        <taxon>Mangrovivirga</taxon>
    </lineage>
</organism>
<dbReference type="GO" id="GO:0005886">
    <property type="term" value="C:plasma membrane"/>
    <property type="evidence" value="ECO:0007669"/>
    <property type="project" value="UniProtKB-SubCell"/>
</dbReference>
<evidence type="ECO:0000256" key="3">
    <source>
        <dbReference type="ARBA" id="ARBA00022692"/>
    </source>
</evidence>
<proteinExistence type="predicted"/>
<dbReference type="PANTHER" id="PTHR33885">
    <property type="entry name" value="PHAGE SHOCK PROTEIN C"/>
    <property type="match status" value="1"/>
</dbReference>
<sequence>MKKNISINIGGIIFHIEEEGYESLKSYLDSINKYFSTYEDSSEIIADIENRIAEIFLAKLNEGKQVINAEDVASLISTMGSIEDFEALEETLDDGTFNQEFSHKDKEKSYEGFSAASRKLFRDMNNRLIGGVCSGLAHYFNVDALWIRLIFLILTFGG</sequence>
<comment type="subcellular location">
    <subcellularLocation>
        <location evidence="1">Cell membrane</location>
        <topology evidence="1">Single-pass membrane protein</topology>
    </subcellularLocation>
</comment>
<dbReference type="InterPro" id="IPR007168">
    <property type="entry name" value="Phageshock_PspC_N"/>
</dbReference>
<evidence type="ECO:0000259" key="7">
    <source>
        <dbReference type="Pfam" id="PF04024"/>
    </source>
</evidence>
<keyword evidence="9" id="KW-1185">Reference proteome</keyword>
<evidence type="ECO:0000256" key="6">
    <source>
        <dbReference type="SAM" id="Phobius"/>
    </source>
</evidence>
<reference evidence="8 9" key="1">
    <citation type="submission" date="2018-04" db="EMBL/GenBank/DDBJ databases">
        <title>Complete genome uncultured novel isolate.</title>
        <authorList>
            <person name="Merlino G."/>
        </authorList>
    </citation>
    <scope>NUCLEOTIDE SEQUENCE [LARGE SCALE GENOMIC DNA]</scope>
    <source>
        <strain evidence="9">R1DC9</strain>
    </source>
</reference>
<evidence type="ECO:0000256" key="5">
    <source>
        <dbReference type="ARBA" id="ARBA00023136"/>
    </source>
</evidence>
<dbReference type="RefSeq" id="WP_137089688.1">
    <property type="nucleotide sequence ID" value="NZ_CP028923.1"/>
</dbReference>
<dbReference type="Pfam" id="PF04024">
    <property type="entry name" value="PspC"/>
    <property type="match status" value="1"/>
</dbReference>
<feature type="transmembrane region" description="Helical" evidence="6">
    <location>
        <begin position="128"/>
        <end position="154"/>
    </location>
</feature>
<keyword evidence="3 6" id="KW-0812">Transmembrane</keyword>
<gene>
    <name evidence="8" type="ORF">DCC35_04675</name>
</gene>
<dbReference type="AlphaFoldDB" id="A0A4D7JZJ8"/>
<accession>A0A4D7JZJ8</accession>
<protein>
    <recommendedName>
        <fullName evidence="7">Phage shock protein PspC N-terminal domain-containing protein</fullName>
    </recommendedName>
</protein>
<evidence type="ECO:0000256" key="4">
    <source>
        <dbReference type="ARBA" id="ARBA00022989"/>
    </source>
</evidence>
<dbReference type="PANTHER" id="PTHR33885:SF3">
    <property type="entry name" value="PHAGE SHOCK PROTEIN C"/>
    <property type="match status" value="1"/>
</dbReference>
<dbReference type="EMBL" id="CP028923">
    <property type="protein sequence ID" value="QCK14094.1"/>
    <property type="molecule type" value="Genomic_DNA"/>
</dbReference>
<dbReference type="InterPro" id="IPR052027">
    <property type="entry name" value="PspC"/>
</dbReference>
<keyword evidence="5 6" id="KW-0472">Membrane</keyword>